<protein>
    <recommendedName>
        <fullName evidence="3">VTT domain-containing protein</fullName>
    </recommendedName>
</protein>
<dbReference type="AlphaFoldDB" id="A0AA40LH83"/>
<feature type="transmembrane region" description="Helical" evidence="2">
    <location>
        <begin position="271"/>
        <end position="289"/>
    </location>
</feature>
<feature type="transmembrane region" description="Helical" evidence="2">
    <location>
        <begin position="457"/>
        <end position="478"/>
    </location>
</feature>
<dbReference type="EMBL" id="JAULJE010000019">
    <property type="protein sequence ID" value="KAK1332177.1"/>
    <property type="molecule type" value="Genomic_DNA"/>
</dbReference>
<comment type="caution">
    <text evidence="4">The sequence shown here is derived from an EMBL/GenBank/DDBJ whole genome shotgun (WGS) entry which is preliminary data.</text>
</comment>
<keyword evidence="2" id="KW-1133">Transmembrane helix</keyword>
<organism evidence="4 5">
    <name type="scientific">Cnephaeus nilssonii</name>
    <name type="common">Northern bat</name>
    <name type="synonym">Eptesicus nilssonii</name>
    <dbReference type="NCBI Taxonomy" id="3371016"/>
    <lineage>
        <taxon>Eukaryota</taxon>
        <taxon>Metazoa</taxon>
        <taxon>Chordata</taxon>
        <taxon>Craniata</taxon>
        <taxon>Vertebrata</taxon>
        <taxon>Euteleostomi</taxon>
        <taxon>Mammalia</taxon>
        <taxon>Eutheria</taxon>
        <taxon>Laurasiatheria</taxon>
        <taxon>Chiroptera</taxon>
        <taxon>Yangochiroptera</taxon>
        <taxon>Vespertilionidae</taxon>
        <taxon>Cnephaeus</taxon>
    </lineage>
</organism>
<feature type="compositionally biased region" description="Pro residues" evidence="1">
    <location>
        <begin position="76"/>
        <end position="96"/>
    </location>
</feature>
<dbReference type="Proteomes" id="UP001177744">
    <property type="component" value="Unassembled WGS sequence"/>
</dbReference>
<gene>
    <name evidence="4" type="ORF">QTO34_007863</name>
</gene>
<dbReference type="PANTHER" id="PTHR46593:SF1">
    <property type="entry name" value="TRANSMEMBRANE PROTEIN 64"/>
    <property type="match status" value="1"/>
</dbReference>
<keyword evidence="5" id="KW-1185">Reference proteome</keyword>
<evidence type="ECO:0000313" key="5">
    <source>
        <dbReference type="Proteomes" id="UP001177744"/>
    </source>
</evidence>
<dbReference type="InterPro" id="IPR053069">
    <property type="entry name" value="TVP38/TMEM64"/>
</dbReference>
<feature type="compositionally biased region" description="Basic residues" evidence="1">
    <location>
        <begin position="207"/>
        <end position="222"/>
    </location>
</feature>
<sequence length="513" mass="53137">MNAAELSVRRHLPLYPPPHFPPVTAAPLSESGCRCCCCTPTFPALSPRRGLLTPLPPPTSSLEPPVDARLSRSLPPGDPIGGGPPHPPPGFPPAPTTRPQSACPAPAAGRGRGTRARRPEPETQPTPPPALRHEGRALRPGGGARGRLAQTTPRAEAPPPGRKGAGAPLRVRVSHSWRDRPPAARRRRLCEASRPRRTRHGGPLAGRRGRGTARLSCGRHRAAGPCGGRAGARTLVWASGPAASELPAERTARGRPGGGVAAVGRARCGRGLALGCALAALGLASLALARRALRHLLRWAEGLPPPLGPLLFALGFVAVSFPCAWGYLALSVAAGYLYGFAPGLALVAAGALLGTGLAHVVCRRLLAARVAARVRGSERLSAVVRVVQGAGGLKVVALARLTPIPFGLQNAVFSMTELPLPSYLLASSAGLLPTQLLNSYLGTTLRTMEDVIAEQTVSGYVVFCLQVVVSVGLMFYVVHRAQGELKAALVACEVELEAPLVSGGQPDGGGDVV</sequence>
<reference evidence="4" key="1">
    <citation type="submission" date="2023-06" db="EMBL/GenBank/DDBJ databases">
        <title>Reference genome for the Northern bat (Eptesicus nilssonii), a most northern bat species.</title>
        <authorList>
            <person name="Laine V.N."/>
            <person name="Pulliainen A.T."/>
            <person name="Lilley T.M."/>
        </authorList>
    </citation>
    <scope>NUCLEOTIDE SEQUENCE</scope>
    <source>
        <strain evidence="4">BLF_Eptnil</strain>
        <tissue evidence="4">Kidney</tissue>
    </source>
</reference>
<feature type="transmembrane region" description="Helical" evidence="2">
    <location>
        <begin position="336"/>
        <end position="361"/>
    </location>
</feature>
<dbReference type="GO" id="GO:0045672">
    <property type="term" value="P:positive regulation of osteoclast differentiation"/>
    <property type="evidence" value="ECO:0007669"/>
    <property type="project" value="TreeGrafter"/>
</dbReference>
<evidence type="ECO:0000256" key="2">
    <source>
        <dbReference type="SAM" id="Phobius"/>
    </source>
</evidence>
<accession>A0AA40LH83</accession>
<feature type="domain" description="VTT" evidence="3">
    <location>
        <begin position="328"/>
        <end position="443"/>
    </location>
</feature>
<keyword evidence="2" id="KW-0812">Transmembrane</keyword>
<evidence type="ECO:0000259" key="3">
    <source>
        <dbReference type="Pfam" id="PF09335"/>
    </source>
</evidence>
<keyword evidence="2" id="KW-0472">Membrane</keyword>
<name>A0AA40LH83_CNENI</name>
<dbReference type="Pfam" id="PF09335">
    <property type="entry name" value="VTT_dom"/>
    <property type="match status" value="1"/>
</dbReference>
<feature type="compositionally biased region" description="Low complexity" evidence="1">
    <location>
        <begin position="146"/>
        <end position="155"/>
    </location>
</feature>
<dbReference type="PANTHER" id="PTHR46593">
    <property type="entry name" value="TRANSMEMBRANE PROTEIN 64"/>
    <property type="match status" value="1"/>
</dbReference>
<proteinExistence type="predicted"/>
<dbReference type="GO" id="GO:0005783">
    <property type="term" value="C:endoplasmic reticulum"/>
    <property type="evidence" value="ECO:0007669"/>
    <property type="project" value="TreeGrafter"/>
</dbReference>
<feature type="region of interest" description="Disordered" evidence="1">
    <location>
        <begin position="47"/>
        <end position="223"/>
    </location>
</feature>
<evidence type="ECO:0000256" key="1">
    <source>
        <dbReference type="SAM" id="MobiDB-lite"/>
    </source>
</evidence>
<dbReference type="InterPro" id="IPR032816">
    <property type="entry name" value="VTT_dom"/>
</dbReference>
<dbReference type="GO" id="GO:0051480">
    <property type="term" value="P:regulation of cytosolic calcium ion concentration"/>
    <property type="evidence" value="ECO:0007669"/>
    <property type="project" value="TreeGrafter"/>
</dbReference>
<evidence type="ECO:0000313" key="4">
    <source>
        <dbReference type="EMBL" id="KAK1332177.1"/>
    </source>
</evidence>
<dbReference type="GO" id="GO:0045780">
    <property type="term" value="P:positive regulation of bone resorption"/>
    <property type="evidence" value="ECO:0007669"/>
    <property type="project" value="TreeGrafter"/>
</dbReference>
<feature type="transmembrane region" description="Helical" evidence="2">
    <location>
        <begin position="310"/>
        <end position="330"/>
    </location>
</feature>